<accession>A0A0L0T4N9</accession>
<proteinExistence type="predicted"/>
<reference evidence="2" key="2">
    <citation type="submission" date="2009-11" db="EMBL/GenBank/DDBJ databases">
        <title>The Genome Sequence of Allomyces macrogynus strain ATCC 38327.</title>
        <authorList>
            <consortium name="The Broad Institute Genome Sequencing Platform"/>
            <person name="Russ C."/>
            <person name="Cuomo C."/>
            <person name="Shea T."/>
            <person name="Young S.K."/>
            <person name="Zeng Q."/>
            <person name="Koehrsen M."/>
            <person name="Haas B."/>
            <person name="Borodovsky M."/>
            <person name="Guigo R."/>
            <person name="Alvarado L."/>
            <person name="Berlin A."/>
            <person name="Borenstein D."/>
            <person name="Chen Z."/>
            <person name="Engels R."/>
            <person name="Freedman E."/>
            <person name="Gellesch M."/>
            <person name="Goldberg J."/>
            <person name="Griggs A."/>
            <person name="Gujja S."/>
            <person name="Heiman D."/>
            <person name="Hepburn T."/>
            <person name="Howarth C."/>
            <person name="Jen D."/>
            <person name="Larson L."/>
            <person name="Lewis B."/>
            <person name="Mehta T."/>
            <person name="Park D."/>
            <person name="Pearson M."/>
            <person name="Roberts A."/>
            <person name="Saif S."/>
            <person name="Shenoy N."/>
            <person name="Sisk P."/>
            <person name="Stolte C."/>
            <person name="Sykes S."/>
            <person name="Walk T."/>
            <person name="White J."/>
            <person name="Yandava C."/>
            <person name="Burger G."/>
            <person name="Gray M.W."/>
            <person name="Holland P.W.H."/>
            <person name="King N."/>
            <person name="Lang F.B.F."/>
            <person name="Roger A.J."/>
            <person name="Ruiz-Trillo I."/>
            <person name="Lander E."/>
            <person name="Nusbaum C."/>
        </authorList>
    </citation>
    <scope>NUCLEOTIDE SEQUENCE [LARGE SCALE GENOMIC DNA]</scope>
    <source>
        <strain evidence="2">ATCC 38327</strain>
    </source>
</reference>
<evidence type="ECO:0000313" key="1">
    <source>
        <dbReference type="EMBL" id="KNE69676.1"/>
    </source>
</evidence>
<name>A0A0L0T4N9_ALLM3</name>
<evidence type="ECO:0000313" key="2">
    <source>
        <dbReference type="Proteomes" id="UP000054350"/>
    </source>
</evidence>
<protein>
    <submittedName>
        <fullName evidence="1">Uncharacterized protein</fullName>
    </submittedName>
</protein>
<reference evidence="1 2" key="1">
    <citation type="submission" date="2009-11" db="EMBL/GenBank/DDBJ databases">
        <title>Annotation of Allomyces macrogynus ATCC 38327.</title>
        <authorList>
            <consortium name="The Broad Institute Genome Sequencing Platform"/>
            <person name="Russ C."/>
            <person name="Cuomo C."/>
            <person name="Burger G."/>
            <person name="Gray M.W."/>
            <person name="Holland P.W.H."/>
            <person name="King N."/>
            <person name="Lang F.B.F."/>
            <person name="Roger A.J."/>
            <person name="Ruiz-Trillo I."/>
            <person name="Young S.K."/>
            <person name="Zeng Q."/>
            <person name="Gargeya S."/>
            <person name="Fitzgerald M."/>
            <person name="Haas B."/>
            <person name="Abouelleil A."/>
            <person name="Alvarado L."/>
            <person name="Arachchi H.M."/>
            <person name="Berlin A."/>
            <person name="Chapman S.B."/>
            <person name="Gearin G."/>
            <person name="Goldberg J."/>
            <person name="Griggs A."/>
            <person name="Gujja S."/>
            <person name="Hansen M."/>
            <person name="Heiman D."/>
            <person name="Howarth C."/>
            <person name="Larimer J."/>
            <person name="Lui A."/>
            <person name="MacDonald P.J.P."/>
            <person name="McCowen C."/>
            <person name="Montmayeur A."/>
            <person name="Murphy C."/>
            <person name="Neiman D."/>
            <person name="Pearson M."/>
            <person name="Priest M."/>
            <person name="Roberts A."/>
            <person name="Saif S."/>
            <person name="Shea T."/>
            <person name="Sisk P."/>
            <person name="Stolte C."/>
            <person name="Sykes S."/>
            <person name="Wortman J."/>
            <person name="Nusbaum C."/>
            <person name="Birren B."/>
        </authorList>
    </citation>
    <scope>NUCLEOTIDE SEQUENCE [LARGE SCALE GENOMIC DNA]</scope>
    <source>
        <strain evidence="1 2">ATCC 38327</strain>
    </source>
</reference>
<keyword evidence="2" id="KW-1185">Reference proteome</keyword>
<dbReference type="Proteomes" id="UP000054350">
    <property type="component" value="Unassembled WGS sequence"/>
</dbReference>
<dbReference type="EMBL" id="GG745361">
    <property type="protein sequence ID" value="KNE69676.1"/>
    <property type="molecule type" value="Genomic_DNA"/>
</dbReference>
<dbReference type="AlphaFoldDB" id="A0A0L0T4N9"/>
<dbReference type="VEuPathDB" id="FungiDB:AMAG_14232"/>
<gene>
    <name evidence="1" type="ORF">AMAG_14232</name>
</gene>
<organism evidence="1 2">
    <name type="scientific">Allomyces macrogynus (strain ATCC 38327)</name>
    <name type="common">Allomyces javanicus var. macrogynus</name>
    <dbReference type="NCBI Taxonomy" id="578462"/>
    <lineage>
        <taxon>Eukaryota</taxon>
        <taxon>Fungi</taxon>
        <taxon>Fungi incertae sedis</taxon>
        <taxon>Blastocladiomycota</taxon>
        <taxon>Blastocladiomycetes</taxon>
        <taxon>Blastocladiales</taxon>
        <taxon>Blastocladiaceae</taxon>
        <taxon>Allomyces</taxon>
    </lineage>
</organism>
<sequence length="239" mass="26089">MTHAYIHVESAGRKHAARPAIVAAATRPAARVGVVEQIVPAPAAYYVEERVQVAQPRTTHFTFVEQVVQPRTVTVQQSANAISVLEQESRVYVPRIEAVQPRVAIAEVVAALPTRRHRRREAVLVEEVVAAAPRKQIIEYVEDVIAIDSRRERRAARLASELATFDAEVDFVAPTELAVLEAAARRQRRAARHVAESAPPARAAQAAAVAEAIAIDEYATAPIFPAVTEIDVVAPRRSL</sequence>